<protein>
    <recommendedName>
        <fullName evidence="2">TauD/TfdA-like domain-containing protein</fullName>
    </recommendedName>
</protein>
<proteinExistence type="predicted"/>
<dbReference type="PANTHER" id="PTHR10696">
    <property type="entry name" value="GAMMA-BUTYROBETAINE HYDROXYLASE-RELATED"/>
    <property type="match status" value="1"/>
</dbReference>
<dbReference type="EMBL" id="CAMGYJ010000005">
    <property type="protein sequence ID" value="CAI0423457.1"/>
    <property type="molecule type" value="Genomic_DNA"/>
</dbReference>
<dbReference type="Gene3D" id="3.60.130.10">
    <property type="entry name" value="Clavaminate synthase-like"/>
    <property type="match status" value="1"/>
</dbReference>
<name>A0AAV0KMT0_9ROSI</name>
<keyword evidence="1" id="KW-0560">Oxidoreductase</keyword>
<evidence type="ECO:0000313" key="3">
    <source>
        <dbReference type="EMBL" id="CAI0423457.1"/>
    </source>
</evidence>
<dbReference type="AlphaFoldDB" id="A0AAV0KMT0"/>
<dbReference type="Proteomes" id="UP001154282">
    <property type="component" value="Unassembled WGS sequence"/>
</dbReference>
<comment type="caution">
    <text evidence="3">The sequence shown here is derived from an EMBL/GenBank/DDBJ whole genome shotgun (WGS) entry which is preliminary data.</text>
</comment>
<accession>A0AAV0KMT0</accession>
<gene>
    <name evidence="3" type="ORF">LITE_LOCUS19526</name>
</gene>
<organism evidence="3 4">
    <name type="scientific">Linum tenue</name>
    <dbReference type="NCBI Taxonomy" id="586396"/>
    <lineage>
        <taxon>Eukaryota</taxon>
        <taxon>Viridiplantae</taxon>
        <taxon>Streptophyta</taxon>
        <taxon>Embryophyta</taxon>
        <taxon>Tracheophyta</taxon>
        <taxon>Spermatophyta</taxon>
        <taxon>Magnoliopsida</taxon>
        <taxon>eudicotyledons</taxon>
        <taxon>Gunneridae</taxon>
        <taxon>Pentapetalae</taxon>
        <taxon>rosids</taxon>
        <taxon>fabids</taxon>
        <taxon>Malpighiales</taxon>
        <taxon>Linaceae</taxon>
        <taxon>Linum</taxon>
    </lineage>
</organism>
<evidence type="ECO:0000313" key="4">
    <source>
        <dbReference type="Proteomes" id="UP001154282"/>
    </source>
</evidence>
<evidence type="ECO:0000256" key="1">
    <source>
        <dbReference type="ARBA" id="ARBA00023002"/>
    </source>
</evidence>
<sequence length="127" mass="14160">MARAAKLGMKLEWIKDGSSARIIMGPIPAIKYDRPRDRKIWFNGMVAAYTISRDDNGQSDELTKAAAFGNGDPLPSDIVYDCLQIMEEESVAIPWQKGDVLLIDNCVVLHARKIFTPPRRVLAALCK</sequence>
<dbReference type="Pfam" id="PF02668">
    <property type="entry name" value="TauD"/>
    <property type="match status" value="1"/>
</dbReference>
<keyword evidence="4" id="KW-1185">Reference proteome</keyword>
<dbReference type="InterPro" id="IPR050411">
    <property type="entry name" value="AlphaKG_dependent_hydroxylases"/>
</dbReference>
<dbReference type="PANTHER" id="PTHR10696:SF21">
    <property type="entry name" value="TAUD_TFDA-LIKE DOMAIN-CONTAINING PROTEIN"/>
    <property type="match status" value="1"/>
</dbReference>
<reference evidence="3" key="1">
    <citation type="submission" date="2022-08" db="EMBL/GenBank/DDBJ databases">
        <authorList>
            <person name="Gutierrez-Valencia J."/>
        </authorList>
    </citation>
    <scope>NUCLEOTIDE SEQUENCE</scope>
</reference>
<evidence type="ECO:0000259" key="2">
    <source>
        <dbReference type="Pfam" id="PF02668"/>
    </source>
</evidence>
<feature type="domain" description="TauD/TfdA-like" evidence="2">
    <location>
        <begin position="84"/>
        <end position="122"/>
    </location>
</feature>
<dbReference type="SUPFAM" id="SSF51197">
    <property type="entry name" value="Clavaminate synthase-like"/>
    <property type="match status" value="1"/>
</dbReference>
<dbReference type="FunFam" id="3.60.130.10:FF:000032">
    <property type="entry name" value="Os01g0190000 protein"/>
    <property type="match status" value="1"/>
</dbReference>
<dbReference type="InterPro" id="IPR003819">
    <property type="entry name" value="TauD/TfdA-like"/>
</dbReference>
<dbReference type="GO" id="GO:0016491">
    <property type="term" value="F:oxidoreductase activity"/>
    <property type="evidence" value="ECO:0007669"/>
    <property type="project" value="UniProtKB-KW"/>
</dbReference>
<dbReference type="InterPro" id="IPR042098">
    <property type="entry name" value="TauD-like_sf"/>
</dbReference>